<dbReference type="CDD" id="cd00610">
    <property type="entry name" value="OAT_like"/>
    <property type="match status" value="1"/>
</dbReference>
<dbReference type="InterPro" id="IPR005814">
    <property type="entry name" value="Aminotrans_3"/>
</dbReference>
<dbReference type="PANTHER" id="PTHR43713">
    <property type="entry name" value="GLUTAMATE-1-SEMIALDEHYDE 2,1-AMINOMUTASE"/>
    <property type="match status" value="1"/>
</dbReference>
<dbReference type="Gene3D" id="3.90.1150.10">
    <property type="entry name" value="Aspartate Aminotransferase, domain 1"/>
    <property type="match status" value="1"/>
</dbReference>
<dbReference type="Proteomes" id="UP000185696">
    <property type="component" value="Unassembled WGS sequence"/>
</dbReference>
<dbReference type="InterPro" id="IPR049704">
    <property type="entry name" value="Aminotrans_3_PPA_site"/>
</dbReference>
<dbReference type="Pfam" id="PF00202">
    <property type="entry name" value="Aminotran_3"/>
    <property type="match status" value="1"/>
</dbReference>
<dbReference type="RefSeq" id="WP_075135997.1">
    <property type="nucleotide sequence ID" value="NZ_MSIF01000016.1"/>
</dbReference>
<dbReference type="InterPro" id="IPR015421">
    <property type="entry name" value="PyrdxlP-dep_Trfase_major"/>
</dbReference>
<name>A0A7Z1AWV0_9PSEU</name>
<reference evidence="4 5" key="1">
    <citation type="submission" date="2016-12" db="EMBL/GenBank/DDBJ databases">
        <title>The draft genome sequence of Actinophytocola xinjiangensis.</title>
        <authorList>
            <person name="Wang W."/>
            <person name="Yuan L."/>
        </authorList>
    </citation>
    <scope>NUCLEOTIDE SEQUENCE [LARGE SCALE GENOMIC DNA]</scope>
    <source>
        <strain evidence="4 5">CGMCC 4.4663</strain>
    </source>
</reference>
<dbReference type="GO" id="GO:0008483">
    <property type="term" value="F:transaminase activity"/>
    <property type="evidence" value="ECO:0007669"/>
    <property type="project" value="UniProtKB-KW"/>
</dbReference>
<dbReference type="EMBL" id="MSIF01000016">
    <property type="protein sequence ID" value="OLF07405.1"/>
    <property type="molecule type" value="Genomic_DNA"/>
</dbReference>
<evidence type="ECO:0000313" key="5">
    <source>
        <dbReference type="Proteomes" id="UP000185696"/>
    </source>
</evidence>
<accession>A0A7Z1AWV0</accession>
<comment type="caution">
    <text evidence="4">The sequence shown here is derived from an EMBL/GenBank/DDBJ whole genome shotgun (WGS) entry which is preliminary data.</text>
</comment>
<dbReference type="InterPro" id="IPR015424">
    <property type="entry name" value="PyrdxlP-dep_Trfase"/>
</dbReference>
<dbReference type="PROSITE" id="PS00600">
    <property type="entry name" value="AA_TRANSFER_CLASS_3"/>
    <property type="match status" value="1"/>
</dbReference>
<evidence type="ECO:0000256" key="2">
    <source>
        <dbReference type="ARBA" id="ARBA00022898"/>
    </source>
</evidence>
<organism evidence="4 5">
    <name type="scientific">Actinophytocola xinjiangensis</name>
    <dbReference type="NCBI Taxonomy" id="485602"/>
    <lineage>
        <taxon>Bacteria</taxon>
        <taxon>Bacillati</taxon>
        <taxon>Actinomycetota</taxon>
        <taxon>Actinomycetes</taxon>
        <taxon>Pseudonocardiales</taxon>
        <taxon>Pseudonocardiaceae</taxon>
    </lineage>
</organism>
<keyword evidence="4" id="KW-0032">Aminotransferase</keyword>
<dbReference type="OrthoDB" id="9801052at2"/>
<dbReference type="GO" id="GO:0030170">
    <property type="term" value="F:pyridoxal phosphate binding"/>
    <property type="evidence" value="ECO:0007669"/>
    <property type="project" value="InterPro"/>
</dbReference>
<keyword evidence="5" id="KW-1185">Reference proteome</keyword>
<dbReference type="AlphaFoldDB" id="A0A7Z1AWV0"/>
<keyword evidence="4" id="KW-0808">Transferase</keyword>
<evidence type="ECO:0000256" key="3">
    <source>
        <dbReference type="RuleBase" id="RU003560"/>
    </source>
</evidence>
<evidence type="ECO:0000256" key="1">
    <source>
        <dbReference type="ARBA" id="ARBA00001933"/>
    </source>
</evidence>
<proteinExistence type="inferred from homology"/>
<gene>
    <name evidence="4" type="ORF">BLA60_27995</name>
</gene>
<comment type="cofactor">
    <cofactor evidence="1">
        <name>pyridoxal 5'-phosphate</name>
        <dbReference type="ChEBI" id="CHEBI:597326"/>
    </cofactor>
</comment>
<dbReference type="PANTHER" id="PTHR43713:SF3">
    <property type="entry name" value="GLUTAMATE-1-SEMIALDEHYDE 2,1-AMINOMUTASE 1, CHLOROPLASTIC-RELATED"/>
    <property type="match status" value="1"/>
</dbReference>
<protein>
    <submittedName>
        <fullName evidence="4">Aspartate aminotransferase family protein</fullName>
    </submittedName>
</protein>
<dbReference type="Gene3D" id="3.40.640.10">
    <property type="entry name" value="Type I PLP-dependent aspartate aminotransferase-like (Major domain)"/>
    <property type="match status" value="1"/>
</dbReference>
<keyword evidence="2 3" id="KW-0663">Pyridoxal phosphate</keyword>
<dbReference type="InterPro" id="IPR015422">
    <property type="entry name" value="PyrdxlP-dep_Trfase_small"/>
</dbReference>
<sequence length="419" mass="44872">MTEPTVETSDDDLRRRALARTPGGVHSNVRLAGPKVFIDRAKGAWMWGVDGTDYVDYLLGQGPNFLGHAPDVVLSAVERACRRGMVYGGQHALEVEASELVCEALGWAEMVRFGVSGTESVQAALRLARAVTGRTKVIRFEGHYHGWLDNVLLGQRDDAWGVASAGQLPHHHDDFVLVPWNDPAAVEAAIGDDVAAVIMEPIMINAGVIEPAPGYLERVRELCDARGVVLIFDEVISGFRLGLAGAAGRYGVVPDLATYGKALAGGWPVSALAGRADLMAGFGTGEVNHSGTFNASVMTMAATVATIRSLRDDPPYARIADHGTALMTGIRELGARHGVALHVQGLPAAFHVSFGEQDATDHRSLRRLGLDRYTKFAEALVAHGVWVAGRGVWYVSASHGPAELDATLARFDQTLTDWL</sequence>
<evidence type="ECO:0000313" key="4">
    <source>
        <dbReference type="EMBL" id="OLF07405.1"/>
    </source>
</evidence>
<comment type="similarity">
    <text evidence="3">Belongs to the class-III pyridoxal-phosphate-dependent aminotransferase family.</text>
</comment>
<dbReference type="SUPFAM" id="SSF53383">
    <property type="entry name" value="PLP-dependent transferases"/>
    <property type="match status" value="1"/>
</dbReference>